<dbReference type="AlphaFoldDB" id="A0A392T9A4"/>
<dbReference type="EMBL" id="LXQA010533004">
    <property type="protein sequence ID" value="MCI57671.1"/>
    <property type="molecule type" value="Genomic_DNA"/>
</dbReference>
<feature type="non-terminal residue" evidence="1">
    <location>
        <position position="57"/>
    </location>
</feature>
<organism evidence="1 2">
    <name type="scientific">Trifolium medium</name>
    <dbReference type="NCBI Taxonomy" id="97028"/>
    <lineage>
        <taxon>Eukaryota</taxon>
        <taxon>Viridiplantae</taxon>
        <taxon>Streptophyta</taxon>
        <taxon>Embryophyta</taxon>
        <taxon>Tracheophyta</taxon>
        <taxon>Spermatophyta</taxon>
        <taxon>Magnoliopsida</taxon>
        <taxon>eudicotyledons</taxon>
        <taxon>Gunneridae</taxon>
        <taxon>Pentapetalae</taxon>
        <taxon>rosids</taxon>
        <taxon>fabids</taxon>
        <taxon>Fabales</taxon>
        <taxon>Fabaceae</taxon>
        <taxon>Papilionoideae</taxon>
        <taxon>50 kb inversion clade</taxon>
        <taxon>NPAAA clade</taxon>
        <taxon>Hologalegina</taxon>
        <taxon>IRL clade</taxon>
        <taxon>Trifolieae</taxon>
        <taxon>Trifolium</taxon>
    </lineage>
</organism>
<protein>
    <submittedName>
        <fullName evidence="1">Nucleolar protein 6-like</fullName>
    </submittedName>
</protein>
<keyword evidence="2" id="KW-1185">Reference proteome</keyword>
<proteinExistence type="predicted"/>
<comment type="caution">
    <text evidence="1">The sequence shown here is derived from an EMBL/GenBank/DDBJ whole genome shotgun (WGS) entry which is preliminary data.</text>
</comment>
<evidence type="ECO:0000313" key="1">
    <source>
        <dbReference type="EMBL" id="MCI57671.1"/>
    </source>
</evidence>
<name>A0A392T9A4_9FABA</name>
<dbReference type="Proteomes" id="UP000265520">
    <property type="component" value="Unassembled WGS sequence"/>
</dbReference>
<accession>A0A392T9A4</accession>
<evidence type="ECO:0000313" key="2">
    <source>
        <dbReference type="Proteomes" id="UP000265520"/>
    </source>
</evidence>
<sequence>MIFSSAMLTGTQVAKGHASKFFQPFLLPKDLKGRPEELKNKLLVDFNPSRCFIKDLE</sequence>
<reference evidence="1 2" key="1">
    <citation type="journal article" date="2018" name="Front. Plant Sci.">
        <title>Red Clover (Trifolium pratense) and Zigzag Clover (T. medium) - A Picture of Genomic Similarities and Differences.</title>
        <authorList>
            <person name="Dluhosova J."/>
            <person name="Istvanek J."/>
            <person name="Nedelnik J."/>
            <person name="Repkova J."/>
        </authorList>
    </citation>
    <scope>NUCLEOTIDE SEQUENCE [LARGE SCALE GENOMIC DNA]</scope>
    <source>
        <strain evidence="2">cv. 10/8</strain>
        <tissue evidence="1">Leaf</tissue>
    </source>
</reference>